<evidence type="ECO:0000313" key="1">
    <source>
        <dbReference type="EMBL" id="STZ67123.1"/>
    </source>
</evidence>
<reference evidence="1 2" key="1">
    <citation type="submission" date="2018-06" db="EMBL/GenBank/DDBJ databases">
        <authorList>
            <consortium name="Pathogen Informatics"/>
            <person name="Doyle S."/>
        </authorList>
    </citation>
    <scope>NUCLEOTIDE SEQUENCE [LARGE SCALE GENOMIC DNA]</scope>
    <source>
        <strain evidence="1 2">NCTC10660</strain>
    </source>
</reference>
<dbReference type="AlphaFoldDB" id="A0A378TYW6"/>
<name>A0A378TYW6_NEIEL</name>
<gene>
    <name evidence="1" type="ORF">NCTC10660_00593</name>
</gene>
<protein>
    <submittedName>
        <fullName evidence="1">Uncharacterized protein</fullName>
    </submittedName>
</protein>
<dbReference type="GeneID" id="93351595"/>
<evidence type="ECO:0000313" key="2">
    <source>
        <dbReference type="Proteomes" id="UP000254927"/>
    </source>
</evidence>
<dbReference type="EMBL" id="UGQW01000002">
    <property type="protein sequence ID" value="STZ67123.1"/>
    <property type="molecule type" value="Genomic_DNA"/>
</dbReference>
<accession>A0A378TYW6</accession>
<sequence length="169" mass="19836">MKTHPTWLLNHAAVKKMGGTNYIEICRGGYAGKCWWEDSAYVYYSLWEDFFDTLSRECIPGYDFFEFTDVKQADSLIFAEQLLRLADLLHTVRSPQDFDKPEWYSEKAGNRYIHIGENIETLVWENKDEYIQQFVSKFAQRIQAAEHSYRDLAAWLKQNSRNGNAILGM</sequence>
<proteinExistence type="predicted"/>
<dbReference type="Proteomes" id="UP000254927">
    <property type="component" value="Unassembled WGS sequence"/>
</dbReference>
<organism evidence="1 2">
    <name type="scientific">Neisseria elongata</name>
    <dbReference type="NCBI Taxonomy" id="495"/>
    <lineage>
        <taxon>Bacteria</taxon>
        <taxon>Pseudomonadati</taxon>
        <taxon>Pseudomonadota</taxon>
        <taxon>Betaproteobacteria</taxon>
        <taxon>Neisseriales</taxon>
        <taxon>Neisseriaceae</taxon>
        <taxon>Neisseria</taxon>
    </lineage>
</organism>
<dbReference type="RefSeq" id="WP_074894130.1">
    <property type="nucleotide sequence ID" value="NZ_CP031252.1"/>
</dbReference>